<dbReference type="GO" id="GO:0000287">
    <property type="term" value="F:magnesium ion binding"/>
    <property type="evidence" value="ECO:0007669"/>
    <property type="project" value="TreeGrafter"/>
</dbReference>
<dbReference type="SFLD" id="SFLDG01140">
    <property type="entry name" value="C2.B:_Phosphomannomutase_and_P"/>
    <property type="match status" value="1"/>
</dbReference>
<evidence type="ECO:0000313" key="1">
    <source>
        <dbReference type="EMBL" id="KJQ66561.1"/>
    </source>
</evidence>
<dbReference type="GO" id="GO:0016791">
    <property type="term" value="F:phosphatase activity"/>
    <property type="evidence" value="ECO:0007669"/>
    <property type="project" value="TreeGrafter"/>
</dbReference>
<dbReference type="InterPro" id="IPR023214">
    <property type="entry name" value="HAD_sf"/>
</dbReference>
<dbReference type="PROSITE" id="PS01229">
    <property type="entry name" value="COF_2"/>
    <property type="match status" value="1"/>
</dbReference>
<gene>
    <name evidence="2" type="ORF">D8837_03095</name>
    <name evidence="1" type="ORF">TZ90_01727</name>
</gene>
<comment type="caution">
    <text evidence="1">The sequence shown here is derived from an EMBL/GenBank/DDBJ whole genome shotgun (WGS) entry which is preliminary data.</text>
</comment>
<reference evidence="1 3" key="1">
    <citation type="submission" date="2015-02" db="EMBL/GenBank/DDBJ databases">
        <title>Evolution of amylase-binding proteins of oral streptococcal species.</title>
        <authorList>
            <person name="Haase E.M."/>
        </authorList>
    </citation>
    <scope>NUCLEOTIDE SEQUENCE [LARGE SCALE GENOMIC DNA]</scope>
    <source>
        <strain evidence="1 3">OT25</strain>
    </source>
</reference>
<dbReference type="NCBIfam" id="TIGR00099">
    <property type="entry name" value="Cof-subfamily"/>
    <property type="match status" value="1"/>
</dbReference>
<dbReference type="Gene3D" id="3.40.50.1000">
    <property type="entry name" value="HAD superfamily/HAD-like"/>
    <property type="match status" value="1"/>
</dbReference>
<dbReference type="PANTHER" id="PTHR10000:SF8">
    <property type="entry name" value="HAD SUPERFAMILY HYDROLASE-LIKE, TYPE 3"/>
    <property type="match status" value="1"/>
</dbReference>
<dbReference type="CDD" id="cd07516">
    <property type="entry name" value="HAD_Pase"/>
    <property type="match status" value="1"/>
</dbReference>
<accession>A0A0F2DAJ5</accession>
<dbReference type="PANTHER" id="PTHR10000">
    <property type="entry name" value="PHOSPHOSERINE PHOSPHATASE"/>
    <property type="match status" value="1"/>
</dbReference>
<dbReference type="SUPFAM" id="SSF56784">
    <property type="entry name" value="HAD-like"/>
    <property type="match status" value="1"/>
</dbReference>
<dbReference type="Pfam" id="PF08282">
    <property type="entry name" value="Hydrolase_3"/>
    <property type="match status" value="1"/>
</dbReference>
<dbReference type="EC" id="3.1.3.-" evidence="2"/>
<keyword evidence="2" id="KW-0378">Hydrolase</keyword>
<dbReference type="EMBL" id="RJOG01000007">
    <property type="protein sequence ID" value="RSJ07214.1"/>
    <property type="molecule type" value="Genomic_DNA"/>
</dbReference>
<dbReference type="EMBL" id="JYGP01000003">
    <property type="protein sequence ID" value="KJQ66561.1"/>
    <property type="molecule type" value="Genomic_DNA"/>
</dbReference>
<organism evidence="1 3">
    <name type="scientific">Streptococcus mitis</name>
    <dbReference type="NCBI Taxonomy" id="28037"/>
    <lineage>
        <taxon>Bacteria</taxon>
        <taxon>Bacillati</taxon>
        <taxon>Bacillota</taxon>
        <taxon>Bacilli</taxon>
        <taxon>Lactobacillales</taxon>
        <taxon>Streptococcaceae</taxon>
        <taxon>Streptococcus</taxon>
        <taxon>Streptococcus mitis group</taxon>
    </lineage>
</organism>
<dbReference type="Proteomes" id="UP000273244">
    <property type="component" value="Unassembled WGS sequence"/>
</dbReference>
<name>A0A0F2DAJ5_STRMT</name>
<dbReference type="GO" id="GO:0005829">
    <property type="term" value="C:cytosol"/>
    <property type="evidence" value="ECO:0007669"/>
    <property type="project" value="TreeGrafter"/>
</dbReference>
<dbReference type="AlphaFoldDB" id="A0A0F2DAJ5"/>
<dbReference type="Proteomes" id="UP000033538">
    <property type="component" value="Unassembled WGS sequence"/>
</dbReference>
<sequence>MNIKLIISDIDGTILDSKHQVDTKLIELMPALKEQRIPFILSSARSPLGMASIVQALGIHNEPIACYNGALITKGDKILSQHSINQKEFISIYEFIIREFPTVSINIYSGKDWIVESFNKWVKNEARITGETPIVTNVSDFIKKEDTIIHKLLLIDESKTIQKVQKILSEMNFVETDFYLSKDNYLEVTNKCVSKKQALLELVEYYGLTLEQVMTIGDNFNDLPMIETAGLGVAMGNAPLQVKSNSNIITSSNDEHGVSQVIKQVVFTN</sequence>
<evidence type="ECO:0000313" key="3">
    <source>
        <dbReference type="Proteomes" id="UP000033538"/>
    </source>
</evidence>
<reference evidence="2 4" key="2">
    <citation type="submission" date="2018-11" db="EMBL/GenBank/DDBJ databases">
        <title>Species Designations Belie Phenotypic and Genotypic Heterogeneity in Oral Streptococci.</title>
        <authorList>
            <person name="Velsko I."/>
        </authorList>
    </citation>
    <scope>NUCLEOTIDE SEQUENCE [LARGE SCALE GENOMIC DNA]</scope>
    <source>
        <strain evidence="2 4">BCC07</strain>
    </source>
</reference>
<dbReference type="RefSeq" id="WP_001022272.1">
    <property type="nucleotide sequence ID" value="NZ_JAHZPT010000010.1"/>
</dbReference>
<protein>
    <submittedName>
        <fullName evidence="1">Cof family protein</fullName>
    </submittedName>
    <submittedName>
        <fullName evidence="2">Putative phosphatase</fullName>
        <ecNumber evidence="2">3.1.3.-</ecNumber>
    </submittedName>
</protein>
<dbReference type="Gene3D" id="3.30.1240.10">
    <property type="match status" value="1"/>
</dbReference>
<dbReference type="PATRIC" id="fig|28037.212.peg.1693"/>
<evidence type="ECO:0000313" key="4">
    <source>
        <dbReference type="Proteomes" id="UP000273244"/>
    </source>
</evidence>
<dbReference type="InterPro" id="IPR000150">
    <property type="entry name" value="Cof"/>
</dbReference>
<dbReference type="SFLD" id="SFLDG01144">
    <property type="entry name" value="C2.B.4:_PGP_Like"/>
    <property type="match status" value="1"/>
</dbReference>
<dbReference type="InterPro" id="IPR006379">
    <property type="entry name" value="HAD-SF_hydro_IIB"/>
</dbReference>
<dbReference type="NCBIfam" id="TIGR01484">
    <property type="entry name" value="HAD-SF-IIB"/>
    <property type="match status" value="1"/>
</dbReference>
<proteinExistence type="predicted"/>
<dbReference type="SFLD" id="SFLDS00003">
    <property type="entry name" value="Haloacid_Dehalogenase"/>
    <property type="match status" value="1"/>
</dbReference>
<dbReference type="InterPro" id="IPR036412">
    <property type="entry name" value="HAD-like_sf"/>
</dbReference>
<evidence type="ECO:0000313" key="2">
    <source>
        <dbReference type="EMBL" id="RSJ07214.1"/>
    </source>
</evidence>